<evidence type="ECO:0000256" key="10">
    <source>
        <dbReference type="SAM" id="Phobius"/>
    </source>
</evidence>
<dbReference type="RefSeq" id="WP_380019360.1">
    <property type="nucleotide sequence ID" value="NZ_JBHSHD010000004.1"/>
</dbReference>
<dbReference type="PROSITE" id="PS50109">
    <property type="entry name" value="HIS_KIN"/>
    <property type="match status" value="1"/>
</dbReference>
<dbReference type="InterPro" id="IPR003661">
    <property type="entry name" value="HisK_dim/P_dom"/>
</dbReference>
<name>A0ABV9QS55_9GAMM</name>
<comment type="caution">
    <text evidence="12">The sequence shown here is derived from an EMBL/GenBank/DDBJ whole genome shotgun (WGS) entry which is preliminary data.</text>
</comment>
<evidence type="ECO:0000256" key="3">
    <source>
        <dbReference type="ARBA" id="ARBA00012438"/>
    </source>
</evidence>
<evidence type="ECO:0000256" key="4">
    <source>
        <dbReference type="ARBA" id="ARBA00022553"/>
    </source>
</evidence>
<evidence type="ECO:0000256" key="6">
    <source>
        <dbReference type="ARBA" id="ARBA00022692"/>
    </source>
</evidence>
<evidence type="ECO:0000313" key="13">
    <source>
        <dbReference type="Proteomes" id="UP001595886"/>
    </source>
</evidence>
<evidence type="ECO:0000313" key="12">
    <source>
        <dbReference type="EMBL" id="MFC4819583.1"/>
    </source>
</evidence>
<dbReference type="Gene3D" id="3.30.565.10">
    <property type="entry name" value="Histidine kinase-like ATPase, C-terminal domain"/>
    <property type="match status" value="1"/>
</dbReference>
<evidence type="ECO:0000256" key="1">
    <source>
        <dbReference type="ARBA" id="ARBA00000085"/>
    </source>
</evidence>
<dbReference type="Pfam" id="PF00512">
    <property type="entry name" value="HisKA"/>
    <property type="match status" value="1"/>
</dbReference>
<dbReference type="Pfam" id="PF02518">
    <property type="entry name" value="HATPase_c"/>
    <property type="match status" value="1"/>
</dbReference>
<dbReference type="SUPFAM" id="SSF47384">
    <property type="entry name" value="Homodimeric domain of signal transducing histidine kinase"/>
    <property type="match status" value="1"/>
</dbReference>
<dbReference type="InterPro" id="IPR050428">
    <property type="entry name" value="TCS_sensor_his_kinase"/>
</dbReference>
<dbReference type="PRINTS" id="PR00344">
    <property type="entry name" value="BCTRLSENSOR"/>
</dbReference>
<dbReference type="EMBL" id="JBHSHD010000004">
    <property type="protein sequence ID" value="MFC4819583.1"/>
    <property type="molecule type" value="Genomic_DNA"/>
</dbReference>
<evidence type="ECO:0000256" key="2">
    <source>
        <dbReference type="ARBA" id="ARBA00004370"/>
    </source>
</evidence>
<evidence type="ECO:0000256" key="8">
    <source>
        <dbReference type="ARBA" id="ARBA00022989"/>
    </source>
</evidence>
<comment type="subcellular location">
    <subcellularLocation>
        <location evidence="2">Membrane</location>
    </subcellularLocation>
</comment>
<keyword evidence="4" id="KW-0597">Phosphoprotein</keyword>
<dbReference type="InterPro" id="IPR036890">
    <property type="entry name" value="HATPase_C_sf"/>
</dbReference>
<gene>
    <name evidence="12" type="ORF">ACFO6Q_04570</name>
</gene>
<feature type="domain" description="Histidine kinase" evidence="11">
    <location>
        <begin position="224"/>
        <end position="431"/>
    </location>
</feature>
<keyword evidence="13" id="KW-1185">Reference proteome</keyword>
<keyword evidence="8 10" id="KW-1133">Transmembrane helix</keyword>
<keyword evidence="6 10" id="KW-0812">Transmembrane</keyword>
<evidence type="ECO:0000256" key="7">
    <source>
        <dbReference type="ARBA" id="ARBA00022777"/>
    </source>
</evidence>
<organism evidence="12 13">
    <name type="scientific">Dokdonella ginsengisoli</name>
    <dbReference type="NCBI Taxonomy" id="363846"/>
    <lineage>
        <taxon>Bacteria</taxon>
        <taxon>Pseudomonadati</taxon>
        <taxon>Pseudomonadota</taxon>
        <taxon>Gammaproteobacteria</taxon>
        <taxon>Lysobacterales</taxon>
        <taxon>Rhodanobacteraceae</taxon>
        <taxon>Dokdonella</taxon>
    </lineage>
</organism>
<evidence type="ECO:0000256" key="5">
    <source>
        <dbReference type="ARBA" id="ARBA00022679"/>
    </source>
</evidence>
<dbReference type="Gene3D" id="1.10.287.130">
    <property type="match status" value="1"/>
</dbReference>
<keyword evidence="5" id="KW-0808">Transferase</keyword>
<dbReference type="InterPro" id="IPR005467">
    <property type="entry name" value="His_kinase_dom"/>
</dbReference>
<dbReference type="PANTHER" id="PTHR45436">
    <property type="entry name" value="SENSOR HISTIDINE KINASE YKOH"/>
    <property type="match status" value="1"/>
</dbReference>
<dbReference type="SMART" id="SM00388">
    <property type="entry name" value="HisKA"/>
    <property type="match status" value="1"/>
</dbReference>
<dbReference type="GO" id="GO:0016301">
    <property type="term" value="F:kinase activity"/>
    <property type="evidence" value="ECO:0007669"/>
    <property type="project" value="UniProtKB-KW"/>
</dbReference>
<dbReference type="Proteomes" id="UP001595886">
    <property type="component" value="Unassembled WGS sequence"/>
</dbReference>
<dbReference type="SMART" id="SM00387">
    <property type="entry name" value="HATPase_c"/>
    <property type="match status" value="1"/>
</dbReference>
<evidence type="ECO:0000256" key="9">
    <source>
        <dbReference type="ARBA" id="ARBA00023136"/>
    </source>
</evidence>
<sequence>MHRPIGIRRKIWAVFIQQMAAISLAGLLGVYVVASLIENLILREIVVRETAQFTQRQADDPNAPPPQNSFVRGYLRGAAGDVPELPAEIAALPPGYHGPNAKRPAVSIADTPAGRLYVVSEQRRLHAFVFWIGFGLFAMILGTVYVTAWLAYRASRRALAPIVVLAETVRSWDPKAPDIDALLPENLPVQLEVDEDVGSLAQALHGFAVRLEEFVDRERNFTRDASHELRTPLTVIKVGADILLDEDELPAFARRTAGRIRRAARDMEALIDSFLILAREDGVGLPEEDFTVNEAVREEVERARPLIDDKPVHLSVEERAVYTLHTSPRAFGVLIGNLIRNACMYTERGSITVTIDDACVIVQDTGVGMSEEDLAHLFESFYRGSVRSKGEGHGIGLSIVKRLADRFGWEIGISSQLGAGTTIRVDFPALVQEQE</sequence>
<comment type="catalytic activity">
    <reaction evidence="1">
        <text>ATP + protein L-histidine = ADP + protein N-phospho-L-histidine.</text>
        <dbReference type="EC" id="2.7.13.3"/>
    </reaction>
</comment>
<evidence type="ECO:0000259" key="11">
    <source>
        <dbReference type="PROSITE" id="PS50109"/>
    </source>
</evidence>
<dbReference type="InterPro" id="IPR004358">
    <property type="entry name" value="Sig_transdc_His_kin-like_C"/>
</dbReference>
<dbReference type="PANTHER" id="PTHR45436:SF16">
    <property type="entry name" value="HISTIDINE KINASE"/>
    <property type="match status" value="1"/>
</dbReference>
<protein>
    <recommendedName>
        <fullName evidence="3">histidine kinase</fullName>
        <ecNumber evidence="3">2.7.13.3</ecNumber>
    </recommendedName>
</protein>
<dbReference type="InterPro" id="IPR036097">
    <property type="entry name" value="HisK_dim/P_sf"/>
</dbReference>
<accession>A0ABV9QS55</accession>
<dbReference type="EC" id="2.7.13.3" evidence="3"/>
<dbReference type="InterPro" id="IPR003594">
    <property type="entry name" value="HATPase_dom"/>
</dbReference>
<keyword evidence="9 10" id="KW-0472">Membrane</keyword>
<dbReference type="CDD" id="cd00082">
    <property type="entry name" value="HisKA"/>
    <property type="match status" value="1"/>
</dbReference>
<dbReference type="SUPFAM" id="SSF55874">
    <property type="entry name" value="ATPase domain of HSP90 chaperone/DNA topoisomerase II/histidine kinase"/>
    <property type="match status" value="1"/>
</dbReference>
<feature type="transmembrane region" description="Helical" evidence="10">
    <location>
        <begin position="128"/>
        <end position="152"/>
    </location>
</feature>
<feature type="transmembrane region" description="Helical" evidence="10">
    <location>
        <begin position="12"/>
        <end position="34"/>
    </location>
</feature>
<proteinExistence type="predicted"/>
<reference evidence="13" key="1">
    <citation type="journal article" date="2019" name="Int. J. Syst. Evol. Microbiol.">
        <title>The Global Catalogue of Microorganisms (GCM) 10K type strain sequencing project: providing services to taxonomists for standard genome sequencing and annotation.</title>
        <authorList>
            <consortium name="The Broad Institute Genomics Platform"/>
            <consortium name="The Broad Institute Genome Sequencing Center for Infectious Disease"/>
            <person name="Wu L."/>
            <person name="Ma J."/>
        </authorList>
    </citation>
    <scope>NUCLEOTIDE SEQUENCE [LARGE SCALE GENOMIC DNA]</scope>
    <source>
        <strain evidence="13">CCUG 30340</strain>
    </source>
</reference>
<keyword evidence="7 12" id="KW-0418">Kinase</keyword>